<comment type="function">
    <text evidence="2">Colicins are polypeptide toxins produced by and active against E.coli and closely related bacteria.</text>
</comment>
<evidence type="ECO:0000256" key="9">
    <source>
        <dbReference type="ARBA" id="ARBA00023048"/>
    </source>
</evidence>
<keyword evidence="7 11" id="KW-1133">Transmembrane helix</keyword>
<dbReference type="GO" id="GO:0050829">
    <property type="term" value="P:defense response to Gram-negative bacterium"/>
    <property type="evidence" value="ECO:0007669"/>
    <property type="project" value="InterPro"/>
</dbReference>
<dbReference type="AlphaFoldDB" id="V5ZAD7"/>
<evidence type="ECO:0000313" key="13">
    <source>
        <dbReference type="EMBL" id="CCG87971.1"/>
    </source>
</evidence>
<comment type="similarity">
    <text evidence="4">Belongs to the channel forming colicin family.</text>
</comment>
<evidence type="ECO:0000256" key="3">
    <source>
        <dbReference type="ARBA" id="ARBA00004370"/>
    </source>
</evidence>
<organism evidence="13 14">
    <name type="scientific">Erwinia piriflorinigrans CFBP 5888</name>
    <dbReference type="NCBI Taxonomy" id="1161919"/>
    <lineage>
        <taxon>Bacteria</taxon>
        <taxon>Pseudomonadati</taxon>
        <taxon>Pseudomonadota</taxon>
        <taxon>Gammaproteobacteria</taxon>
        <taxon>Enterobacterales</taxon>
        <taxon>Erwiniaceae</taxon>
        <taxon>Erwinia</taxon>
    </lineage>
</organism>
<dbReference type="PRINTS" id="PR00280">
    <property type="entry name" value="CHANLCOLICIN"/>
</dbReference>
<dbReference type="OrthoDB" id="6899172at2"/>
<evidence type="ECO:0000256" key="11">
    <source>
        <dbReference type="SAM" id="Phobius"/>
    </source>
</evidence>
<keyword evidence="8" id="KW-0044">Antibiotic</keyword>
<reference evidence="13 14" key="1">
    <citation type="journal article" date="2013" name="Syst. Appl. Microbiol.">
        <title>Phylogenetic position and virulence apparatus of the pear flower necrosis pathogen Erwinia piriflorinigrans CFBP 5888T as assessed by comparative genomics.</title>
        <authorList>
            <person name="Smits T.H."/>
            <person name="Rezzonico F."/>
            <person name="Lopez M.M."/>
            <person name="Blom J."/>
            <person name="Goesmann A."/>
            <person name="Frey J.E."/>
            <person name="Duffy B."/>
        </authorList>
    </citation>
    <scope>NUCLEOTIDE SEQUENCE [LARGE SCALE GENOMIC DNA]</scope>
    <source>
        <strain evidence="14">CFBP5888</strain>
    </source>
</reference>
<keyword evidence="5" id="KW-0929">Antimicrobial</keyword>
<protein>
    <submittedName>
        <fullName evidence="13">Colicin-Ib</fullName>
    </submittedName>
</protein>
<keyword evidence="10 11" id="KW-0472">Membrane</keyword>
<feature type="domain" description="Channel forming colicins" evidence="12">
    <location>
        <begin position="468"/>
        <end position="479"/>
    </location>
</feature>
<evidence type="ECO:0000256" key="7">
    <source>
        <dbReference type="ARBA" id="ARBA00022989"/>
    </source>
</evidence>
<dbReference type="InterPro" id="IPR000293">
    <property type="entry name" value="Channel_colicin_C"/>
</dbReference>
<comment type="function">
    <text evidence="1">This colicin is a channel-forming colicin. This class of transmembrane toxins depolarize the cytoplasmic membrane, leading to dissipation of cellular energy.</text>
</comment>
<evidence type="ECO:0000256" key="4">
    <source>
        <dbReference type="ARBA" id="ARBA00007595"/>
    </source>
</evidence>
<keyword evidence="14" id="KW-1185">Reference proteome</keyword>
<dbReference type="PROSITE" id="PS00276">
    <property type="entry name" value="CHANNEL_COLICIN"/>
    <property type="match status" value="1"/>
</dbReference>
<evidence type="ECO:0000256" key="5">
    <source>
        <dbReference type="ARBA" id="ARBA00022529"/>
    </source>
</evidence>
<dbReference type="EMBL" id="CAHS01000015">
    <property type="protein sequence ID" value="CCG87971.1"/>
    <property type="molecule type" value="Genomic_DNA"/>
</dbReference>
<dbReference type="GO" id="GO:0031640">
    <property type="term" value="P:killing of cells of another organism"/>
    <property type="evidence" value="ECO:0007669"/>
    <property type="project" value="UniProtKB-KW"/>
</dbReference>
<accession>V5ZAD7</accession>
<dbReference type="Proteomes" id="UP000018217">
    <property type="component" value="Unassembled WGS sequence"/>
</dbReference>
<dbReference type="InterPro" id="IPR038283">
    <property type="entry name" value="Channel_colicin_C_sf"/>
</dbReference>
<evidence type="ECO:0000256" key="2">
    <source>
        <dbReference type="ARBA" id="ARBA00003197"/>
    </source>
</evidence>
<evidence type="ECO:0000256" key="1">
    <source>
        <dbReference type="ARBA" id="ARBA00002178"/>
    </source>
</evidence>
<comment type="subcellular location">
    <subcellularLocation>
        <location evidence="3">Membrane</location>
    </subcellularLocation>
</comment>
<feature type="transmembrane region" description="Helical" evidence="11">
    <location>
        <begin position="493"/>
        <end position="519"/>
    </location>
</feature>
<dbReference type="GO" id="GO:0016020">
    <property type="term" value="C:membrane"/>
    <property type="evidence" value="ECO:0007669"/>
    <property type="project" value="UniProtKB-SubCell"/>
</dbReference>
<name>V5ZAD7_9GAMM</name>
<keyword evidence="6 11" id="KW-0812">Transmembrane</keyword>
<gene>
    <name evidence="13" type="primary">cib</name>
    <name evidence="13" type="ORF">EPIR_2608</name>
</gene>
<evidence type="ECO:0000256" key="8">
    <source>
        <dbReference type="ARBA" id="ARBA00023022"/>
    </source>
</evidence>
<evidence type="ECO:0000256" key="6">
    <source>
        <dbReference type="ARBA" id="ARBA00022692"/>
    </source>
</evidence>
<dbReference type="SUPFAM" id="SSF56837">
    <property type="entry name" value="Colicin"/>
    <property type="match status" value="1"/>
</dbReference>
<dbReference type="RefSeq" id="WP_023655750.1">
    <property type="nucleotide sequence ID" value="NZ_CAHS01000015.1"/>
</dbReference>
<evidence type="ECO:0000256" key="10">
    <source>
        <dbReference type="ARBA" id="ARBA00023136"/>
    </source>
</evidence>
<evidence type="ECO:0000259" key="12">
    <source>
        <dbReference type="PROSITE" id="PS00276"/>
    </source>
</evidence>
<proteinExistence type="inferred from homology"/>
<dbReference type="Gene3D" id="1.10.490.30">
    <property type="entry name" value="Colicin"/>
    <property type="match status" value="1"/>
</dbReference>
<evidence type="ECO:0000313" key="14">
    <source>
        <dbReference type="Proteomes" id="UP000018217"/>
    </source>
</evidence>
<keyword evidence="9" id="KW-0078">Bacteriocin</keyword>
<sequence>MATPAYYRNGVPYGADGHVIITITGGPVGSGSLTGIKNERPIYVGWPGMDSSMSHGIGPVTHYDPNKPGHHSLKSIREGQTQINELITKARNSHHHDDEQIVHDSISLLDSLQKSGPIVHAALKVATTALQEAVTALQANIVLKNKAGQDVSIRTQAAATAFEQFVQRDDVKMQNFRDARPFVFDFVLSISPVYRHIISLWNTLYLPKVQQEMEEKNNLVTYLDRVNIICNDIIDKTTRLNKERERIEKNEQVLKDREEHNTPSTPVNDVKKPATEVAIRPMAPEPAIVDPIFIEPVVIEPPLSPFLTINPDLALQKPTALTPILPIKISPLRPPVLSPFSPSKRKRDEDKENEEMLAAIKFTSDFYKELTEKWGQKSAEIAQELAWEVKGKQIRNADEALGAFDKYKDVLNKKFSVKDQEAISKALESLTHDEMTKNFARFSKGFGLVSSGIDAYETVAELRKALNTNNWRPFYVKLETLAIGKGATFLTAFAYSILLGTPMGILGFALMMTLVGFLLNDKFVEKINRRLGI</sequence>
<dbReference type="Pfam" id="PF01024">
    <property type="entry name" value="Colicin"/>
    <property type="match status" value="1"/>
</dbReference>
<comment type="caution">
    <text evidence="13">The sequence shown here is derived from an EMBL/GenBank/DDBJ whole genome shotgun (WGS) entry which is preliminary data.</text>
</comment>
<dbReference type="GO" id="GO:0140911">
    <property type="term" value="F:pore-forming activity"/>
    <property type="evidence" value="ECO:0007669"/>
    <property type="project" value="InterPro"/>
</dbReference>